<feature type="signal peptide" evidence="2">
    <location>
        <begin position="1"/>
        <end position="20"/>
    </location>
</feature>
<evidence type="ECO:0000256" key="2">
    <source>
        <dbReference type="SAM" id="SignalP"/>
    </source>
</evidence>
<feature type="region of interest" description="Disordered" evidence="1">
    <location>
        <begin position="29"/>
        <end position="53"/>
    </location>
</feature>
<name>B8CDM9_THAPS</name>
<reference evidence="3 4" key="1">
    <citation type="journal article" date="2004" name="Science">
        <title>The genome of the diatom Thalassiosira pseudonana: ecology, evolution, and metabolism.</title>
        <authorList>
            <person name="Armbrust E.V."/>
            <person name="Berges J.A."/>
            <person name="Bowler C."/>
            <person name="Green B.R."/>
            <person name="Martinez D."/>
            <person name="Putnam N.H."/>
            <person name="Zhou S."/>
            <person name="Allen A.E."/>
            <person name="Apt K.E."/>
            <person name="Bechner M."/>
            <person name="Brzezinski M.A."/>
            <person name="Chaal B.K."/>
            <person name="Chiovitti A."/>
            <person name="Davis A.K."/>
            <person name="Demarest M.S."/>
            <person name="Detter J.C."/>
            <person name="Glavina T."/>
            <person name="Goodstein D."/>
            <person name="Hadi M.Z."/>
            <person name="Hellsten U."/>
            <person name="Hildebrand M."/>
            <person name="Jenkins B.D."/>
            <person name="Jurka J."/>
            <person name="Kapitonov V.V."/>
            <person name="Kroger N."/>
            <person name="Lau W.W."/>
            <person name="Lane T.W."/>
            <person name="Larimer F.W."/>
            <person name="Lippmeier J.C."/>
            <person name="Lucas S."/>
            <person name="Medina M."/>
            <person name="Montsant A."/>
            <person name="Obornik M."/>
            <person name="Parker M.S."/>
            <person name="Palenik B."/>
            <person name="Pazour G.J."/>
            <person name="Richardson P.M."/>
            <person name="Rynearson T.A."/>
            <person name="Saito M.A."/>
            <person name="Schwartz D.C."/>
            <person name="Thamatrakoln K."/>
            <person name="Valentin K."/>
            <person name="Vardi A."/>
            <person name="Wilkerson F.P."/>
            <person name="Rokhsar D.S."/>
        </authorList>
    </citation>
    <scope>NUCLEOTIDE SEQUENCE [LARGE SCALE GENOMIC DNA]</scope>
    <source>
        <strain evidence="3 4">CCMP1335</strain>
    </source>
</reference>
<dbReference type="HOGENOM" id="CLU_835463_0_0_1"/>
<keyword evidence="4" id="KW-1185">Reference proteome</keyword>
<evidence type="ECO:0000313" key="3">
    <source>
        <dbReference type="EMBL" id="EED88488.1"/>
    </source>
</evidence>
<dbReference type="GeneID" id="7450295"/>
<dbReference type="AlphaFoldDB" id="B8CDM9"/>
<dbReference type="InParanoid" id="B8CDM9"/>
<dbReference type="Proteomes" id="UP000001449">
    <property type="component" value="Chromosome 15"/>
</dbReference>
<dbReference type="EMBL" id="CM000650">
    <property type="protein sequence ID" value="EED88488.1"/>
    <property type="molecule type" value="Genomic_DNA"/>
</dbReference>
<sequence length="333" mass="37126">MNYFHILSLVLILALVEVSAETSIHEEANANEEINNIQNQNNEGNEENDNDDSIHSNLRRRELWIGWSSVYYSSTSATLSWECKASTKYDICWKKASQWWGPACWFNKKSHTSNSQGSNCEYTIPTECNTKYVAKAARTSSDYISYSWTSRICEVGCSTPCPLGGTLVGNSITGYCAWMSPPDGAEAFIYDNKIYYTSNMSPAYSCIGVCPTIDGVMTEMDDTGDCLIGEAPSDQPAWMWSDRWYYTDIPDGNCPYKPFASSGWDTSNCHVAKVPDGYYGFVLDQKYYTKHSRICPLSGSKYDGANCFVAAIPAGVNGSVKNNQWVYDACPIL</sequence>
<evidence type="ECO:0000256" key="1">
    <source>
        <dbReference type="SAM" id="MobiDB-lite"/>
    </source>
</evidence>
<gene>
    <name evidence="3" type="ORF">THAPSDRAFT_25061</name>
</gene>
<protein>
    <submittedName>
        <fullName evidence="3">Uncharacterized protein</fullName>
    </submittedName>
</protein>
<organism evidence="3 4">
    <name type="scientific">Thalassiosira pseudonana</name>
    <name type="common">Marine diatom</name>
    <name type="synonym">Cyclotella nana</name>
    <dbReference type="NCBI Taxonomy" id="35128"/>
    <lineage>
        <taxon>Eukaryota</taxon>
        <taxon>Sar</taxon>
        <taxon>Stramenopiles</taxon>
        <taxon>Ochrophyta</taxon>
        <taxon>Bacillariophyta</taxon>
        <taxon>Coscinodiscophyceae</taxon>
        <taxon>Thalassiosirophycidae</taxon>
        <taxon>Thalassiosirales</taxon>
        <taxon>Thalassiosiraceae</taxon>
        <taxon>Thalassiosira</taxon>
    </lineage>
</organism>
<dbReference type="KEGG" id="tps:THAPSDRAFT_25061"/>
<dbReference type="PaxDb" id="35128-Thaps25061"/>
<proteinExistence type="predicted"/>
<reference evidence="3 4" key="2">
    <citation type="journal article" date="2008" name="Nature">
        <title>The Phaeodactylum genome reveals the evolutionary history of diatom genomes.</title>
        <authorList>
            <person name="Bowler C."/>
            <person name="Allen A.E."/>
            <person name="Badger J.H."/>
            <person name="Grimwood J."/>
            <person name="Jabbari K."/>
            <person name="Kuo A."/>
            <person name="Maheswari U."/>
            <person name="Martens C."/>
            <person name="Maumus F."/>
            <person name="Otillar R.P."/>
            <person name="Rayko E."/>
            <person name="Salamov A."/>
            <person name="Vandepoele K."/>
            <person name="Beszteri B."/>
            <person name="Gruber A."/>
            <person name="Heijde M."/>
            <person name="Katinka M."/>
            <person name="Mock T."/>
            <person name="Valentin K."/>
            <person name="Verret F."/>
            <person name="Berges J.A."/>
            <person name="Brownlee C."/>
            <person name="Cadoret J.P."/>
            <person name="Chiovitti A."/>
            <person name="Choi C.J."/>
            <person name="Coesel S."/>
            <person name="De Martino A."/>
            <person name="Detter J.C."/>
            <person name="Durkin C."/>
            <person name="Falciatore A."/>
            <person name="Fournet J."/>
            <person name="Haruta M."/>
            <person name="Huysman M.J."/>
            <person name="Jenkins B.D."/>
            <person name="Jiroutova K."/>
            <person name="Jorgensen R.E."/>
            <person name="Joubert Y."/>
            <person name="Kaplan A."/>
            <person name="Kroger N."/>
            <person name="Kroth P.G."/>
            <person name="La Roche J."/>
            <person name="Lindquist E."/>
            <person name="Lommer M."/>
            <person name="Martin-Jezequel V."/>
            <person name="Lopez P.J."/>
            <person name="Lucas S."/>
            <person name="Mangogna M."/>
            <person name="McGinnis K."/>
            <person name="Medlin L.K."/>
            <person name="Montsant A."/>
            <person name="Oudot-Le Secq M.P."/>
            <person name="Napoli C."/>
            <person name="Obornik M."/>
            <person name="Parker M.S."/>
            <person name="Petit J.L."/>
            <person name="Porcel B.M."/>
            <person name="Poulsen N."/>
            <person name="Robison M."/>
            <person name="Rychlewski L."/>
            <person name="Rynearson T.A."/>
            <person name="Schmutz J."/>
            <person name="Shapiro H."/>
            <person name="Siaut M."/>
            <person name="Stanley M."/>
            <person name="Sussman M.R."/>
            <person name="Taylor A.R."/>
            <person name="Vardi A."/>
            <person name="von Dassow P."/>
            <person name="Vyverman W."/>
            <person name="Willis A."/>
            <person name="Wyrwicz L.S."/>
            <person name="Rokhsar D.S."/>
            <person name="Weissenbach J."/>
            <person name="Armbrust E.V."/>
            <person name="Green B.R."/>
            <person name="Van de Peer Y."/>
            <person name="Grigoriev I.V."/>
        </authorList>
    </citation>
    <scope>NUCLEOTIDE SEQUENCE [LARGE SCALE GENOMIC DNA]</scope>
    <source>
        <strain evidence="3 4">CCMP1335</strain>
    </source>
</reference>
<feature type="chain" id="PRO_5002866515" evidence="2">
    <location>
        <begin position="21"/>
        <end position="333"/>
    </location>
</feature>
<accession>B8CDM9</accession>
<evidence type="ECO:0000313" key="4">
    <source>
        <dbReference type="Proteomes" id="UP000001449"/>
    </source>
</evidence>
<feature type="compositionally biased region" description="Low complexity" evidence="1">
    <location>
        <begin position="31"/>
        <end position="43"/>
    </location>
</feature>
<keyword evidence="2" id="KW-0732">Signal</keyword>
<dbReference type="RefSeq" id="XP_002294133.1">
    <property type="nucleotide sequence ID" value="XM_002294097.1"/>
</dbReference>